<dbReference type="Proteomes" id="UP000004508">
    <property type="component" value="Unassembled WGS sequence"/>
</dbReference>
<accession>D6THI4</accession>
<feature type="domain" description="NTP pyrophosphohydrolase MazG-like" evidence="1">
    <location>
        <begin position="38"/>
        <end position="119"/>
    </location>
</feature>
<protein>
    <recommendedName>
        <fullName evidence="1">NTP pyrophosphohydrolase MazG-like domain-containing protein</fullName>
    </recommendedName>
</protein>
<gene>
    <name evidence="2" type="ORF">Krac_10510</name>
</gene>
<dbReference type="InterPro" id="IPR004518">
    <property type="entry name" value="MazG-like_dom"/>
</dbReference>
<sequence length="128" mass="14890">MQGETTNFPNEMHTIEDFQAFHRWLDAQKGFATDIFLNMTMLSGEIGEVAQVLKQVYFMIDPAHTNQEVKTLEEALTIHRENLGQELADCLAYIFKLANYTGVDLQQAYLEKMAKNLHRTWKYKAEEE</sequence>
<dbReference type="AlphaFoldDB" id="D6THI4"/>
<dbReference type="Gene3D" id="1.10.287.1080">
    <property type="entry name" value="MazG-like"/>
    <property type="match status" value="1"/>
</dbReference>
<organism evidence="2 3">
    <name type="scientific">Ktedonobacter racemifer DSM 44963</name>
    <dbReference type="NCBI Taxonomy" id="485913"/>
    <lineage>
        <taxon>Bacteria</taxon>
        <taxon>Bacillati</taxon>
        <taxon>Chloroflexota</taxon>
        <taxon>Ktedonobacteria</taxon>
        <taxon>Ktedonobacterales</taxon>
        <taxon>Ktedonobacteraceae</taxon>
        <taxon>Ktedonobacter</taxon>
    </lineage>
</organism>
<dbReference type="eggNOG" id="COG1694">
    <property type="taxonomic scope" value="Bacteria"/>
</dbReference>
<dbReference type="CDD" id="cd11523">
    <property type="entry name" value="NTP-PPase"/>
    <property type="match status" value="1"/>
</dbReference>
<name>D6THI4_KTERA</name>
<dbReference type="RefSeq" id="WP_007905283.1">
    <property type="nucleotide sequence ID" value="NZ_ADVG01000001.1"/>
</dbReference>
<dbReference type="EMBL" id="ADVG01000001">
    <property type="protein sequence ID" value="EFH88989.1"/>
    <property type="molecule type" value="Genomic_DNA"/>
</dbReference>
<dbReference type="OrthoDB" id="2936536at2"/>
<dbReference type="PIRSF" id="PIRSF036521">
    <property type="entry name" value="UCP036521_pph"/>
    <property type="match status" value="1"/>
</dbReference>
<proteinExistence type="predicted"/>
<evidence type="ECO:0000313" key="2">
    <source>
        <dbReference type="EMBL" id="EFH88989.1"/>
    </source>
</evidence>
<evidence type="ECO:0000259" key="1">
    <source>
        <dbReference type="Pfam" id="PF03819"/>
    </source>
</evidence>
<dbReference type="SUPFAM" id="SSF101386">
    <property type="entry name" value="all-alpha NTP pyrophosphatases"/>
    <property type="match status" value="1"/>
</dbReference>
<reference evidence="2 3" key="1">
    <citation type="journal article" date="2011" name="Stand. Genomic Sci.">
        <title>Non-contiguous finished genome sequence and contextual data of the filamentous soil bacterium Ktedonobacter racemifer type strain (SOSP1-21).</title>
        <authorList>
            <person name="Chang Y.J."/>
            <person name="Land M."/>
            <person name="Hauser L."/>
            <person name="Chertkov O."/>
            <person name="Del Rio T.G."/>
            <person name="Nolan M."/>
            <person name="Copeland A."/>
            <person name="Tice H."/>
            <person name="Cheng J.F."/>
            <person name="Lucas S."/>
            <person name="Han C."/>
            <person name="Goodwin L."/>
            <person name="Pitluck S."/>
            <person name="Ivanova N."/>
            <person name="Ovchinikova G."/>
            <person name="Pati A."/>
            <person name="Chen A."/>
            <person name="Palaniappan K."/>
            <person name="Mavromatis K."/>
            <person name="Liolios K."/>
            <person name="Brettin T."/>
            <person name="Fiebig A."/>
            <person name="Rohde M."/>
            <person name="Abt B."/>
            <person name="Goker M."/>
            <person name="Detter J.C."/>
            <person name="Woyke T."/>
            <person name="Bristow J."/>
            <person name="Eisen J.A."/>
            <person name="Markowitz V."/>
            <person name="Hugenholtz P."/>
            <person name="Kyrpides N.C."/>
            <person name="Klenk H.P."/>
            <person name="Lapidus A."/>
        </authorList>
    </citation>
    <scope>NUCLEOTIDE SEQUENCE [LARGE SCALE GENOMIC DNA]</scope>
    <source>
        <strain evidence="3">DSM 44963</strain>
    </source>
</reference>
<comment type="caution">
    <text evidence="2">The sequence shown here is derived from an EMBL/GenBank/DDBJ whole genome shotgun (WGS) entry which is preliminary data.</text>
</comment>
<evidence type="ECO:0000313" key="3">
    <source>
        <dbReference type="Proteomes" id="UP000004508"/>
    </source>
</evidence>
<dbReference type="InParanoid" id="D6THI4"/>
<keyword evidence="3" id="KW-1185">Reference proteome</keyword>
<dbReference type="InterPro" id="IPR011411">
    <property type="entry name" value="MazG-related_YvdC"/>
</dbReference>
<dbReference type="PANTHER" id="PTHR42702">
    <property type="entry name" value="NUCLEOTIDE PYROPHOSPHOHYDROLASE"/>
    <property type="match status" value="1"/>
</dbReference>
<dbReference type="STRING" id="485913.Krac_10510"/>
<dbReference type="Pfam" id="PF03819">
    <property type="entry name" value="MazG"/>
    <property type="match status" value="1"/>
</dbReference>
<dbReference type="PANTHER" id="PTHR42702:SF1">
    <property type="entry name" value="REGULATORY PROTEIN FOR BETA-LACTAMASE"/>
    <property type="match status" value="1"/>
</dbReference>